<dbReference type="PANTHER" id="PTHR33164">
    <property type="entry name" value="TRANSCRIPTIONAL REGULATOR, MARR FAMILY"/>
    <property type="match status" value="1"/>
</dbReference>
<dbReference type="Gene3D" id="1.10.10.10">
    <property type="entry name" value="Winged helix-like DNA-binding domain superfamily/Winged helix DNA-binding domain"/>
    <property type="match status" value="1"/>
</dbReference>
<dbReference type="PROSITE" id="PS50995">
    <property type="entry name" value="HTH_MARR_2"/>
    <property type="match status" value="1"/>
</dbReference>
<evidence type="ECO:0000313" key="2">
    <source>
        <dbReference type="EMBL" id="GAA4664528.1"/>
    </source>
</evidence>
<protein>
    <submittedName>
        <fullName evidence="2">MarR family transcriptional regulator</fullName>
    </submittedName>
</protein>
<dbReference type="PANTHER" id="PTHR33164:SF43">
    <property type="entry name" value="HTH-TYPE TRANSCRIPTIONAL REPRESSOR YETL"/>
    <property type="match status" value="1"/>
</dbReference>
<organism evidence="2 3">
    <name type="scientific">Frondihabitans cladoniiphilus</name>
    <dbReference type="NCBI Taxonomy" id="715785"/>
    <lineage>
        <taxon>Bacteria</taxon>
        <taxon>Bacillati</taxon>
        <taxon>Actinomycetota</taxon>
        <taxon>Actinomycetes</taxon>
        <taxon>Micrococcales</taxon>
        <taxon>Microbacteriaceae</taxon>
        <taxon>Frondihabitans</taxon>
    </lineage>
</organism>
<feature type="domain" description="HTH marR-type" evidence="1">
    <location>
        <begin position="14"/>
        <end position="151"/>
    </location>
</feature>
<name>A0ABP8VL85_9MICO</name>
<sequence>MTDDPARTSHPGDIDPTTVELLIAWQSLEVASRLVREQFAHVAGLGLTDFQALVYLSAGDGSPTKAVGDSLGLTSGAMTALIDRIERAGYVTRVPHPLDRRSTLLYLTASGVEAAMGAGALYARIAETVVAPADRAAVTALFRSLAERLEAEEIAGA</sequence>
<accession>A0ABP8VL85</accession>
<evidence type="ECO:0000259" key="1">
    <source>
        <dbReference type="PROSITE" id="PS50995"/>
    </source>
</evidence>
<dbReference type="Proteomes" id="UP001501295">
    <property type="component" value="Unassembled WGS sequence"/>
</dbReference>
<comment type="caution">
    <text evidence="2">The sequence shown here is derived from an EMBL/GenBank/DDBJ whole genome shotgun (WGS) entry which is preliminary data.</text>
</comment>
<dbReference type="InterPro" id="IPR039422">
    <property type="entry name" value="MarR/SlyA-like"/>
</dbReference>
<dbReference type="Pfam" id="PF12802">
    <property type="entry name" value="MarR_2"/>
    <property type="match status" value="1"/>
</dbReference>
<dbReference type="EMBL" id="BAABLM010000001">
    <property type="protein sequence ID" value="GAA4664528.1"/>
    <property type="molecule type" value="Genomic_DNA"/>
</dbReference>
<reference evidence="3" key="1">
    <citation type="journal article" date="2019" name="Int. J. Syst. Evol. Microbiol.">
        <title>The Global Catalogue of Microorganisms (GCM) 10K type strain sequencing project: providing services to taxonomists for standard genome sequencing and annotation.</title>
        <authorList>
            <consortium name="The Broad Institute Genomics Platform"/>
            <consortium name="The Broad Institute Genome Sequencing Center for Infectious Disease"/>
            <person name="Wu L."/>
            <person name="Ma J."/>
        </authorList>
    </citation>
    <scope>NUCLEOTIDE SEQUENCE [LARGE SCALE GENOMIC DNA]</scope>
    <source>
        <strain evidence="3">JCM 18956</strain>
    </source>
</reference>
<proteinExistence type="predicted"/>
<dbReference type="InterPro" id="IPR036388">
    <property type="entry name" value="WH-like_DNA-bd_sf"/>
</dbReference>
<keyword evidence="3" id="KW-1185">Reference proteome</keyword>
<dbReference type="InterPro" id="IPR000835">
    <property type="entry name" value="HTH_MarR-typ"/>
</dbReference>
<evidence type="ECO:0000313" key="3">
    <source>
        <dbReference type="Proteomes" id="UP001501295"/>
    </source>
</evidence>
<dbReference type="RefSeq" id="WP_345372130.1">
    <property type="nucleotide sequence ID" value="NZ_BAABLM010000001.1"/>
</dbReference>
<dbReference type="SMART" id="SM00347">
    <property type="entry name" value="HTH_MARR"/>
    <property type="match status" value="1"/>
</dbReference>
<gene>
    <name evidence="2" type="ORF">GCM10025780_01830</name>
</gene>
<dbReference type="SUPFAM" id="SSF46785">
    <property type="entry name" value="Winged helix' DNA-binding domain"/>
    <property type="match status" value="1"/>
</dbReference>
<dbReference type="InterPro" id="IPR036390">
    <property type="entry name" value="WH_DNA-bd_sf"/>
</dbReference>